<name>A0ACC1JLW1_9FUNG</name>
<dbReference type="Proteomes" id="UP001140234">
    <property type="component" value="Unassembled WGS sequence"/>
</dbReference>
<evidence type="ECO:0000313" key="2">
    <source>
        <dbReference type="Proteomes" id="UP001140234"/>
    </source>
</evidence>
<accession>A0ACC1JLW1</accession>
<sequence>RSIINDSYRTDMVFVYPPHVIAIASLFLSRVVDQGNRSDIEAQQWFADLNVDITDVLQVVNELLAVYEDWRDYAEAKMPDVVSRCIADIAASV</sequence>
<gene>
    <name evidence="1" type="primary">SSN8</name>
    <name evidence="1" type="ORF">IWQ57_005733</name>
</gene>
<feature type="non-terminal residue" evidence="1">
    <location>
        <position position="1"/>
    </location>
</feature>
<proteinExistence type="predicted"/>
<reference evidence="1" key="1">
    <citation type="submission" date="2022-07" db="EMBL/GenBank/DDBJ databases">
        <title>Phylogenomic reconstructions and comparative analyses of Kickxellomycotina fungi.</title>
        <authorList>
            <person name="Reynolds N.K."/>
            <person name="Stajich J.E."/>
            <person name="Barry K."/>
            <person name="Grigoriev I.V."/>
            <person name="Crous P."/>
            <person name="Smith M.E."/>
        </authorList>
    </citation>
    <scope>NUCLEOTIDE SEQUENCE</scope>
    <source>
        <strain evidence="1">CBS 109366</strain>
    </source>
</reference>
<organism evidence="1 2">
    <name type="scientific">Coemansia nantahalensis</name>
    <dbReference type="NCBI Taxonomy" id="2789366"/>
    <lineage>
        <taxon>Eukaryota</taxon>
        <taxon>Fungi</taxon>
        <taxon>Fungi incertae sedis</taxon>
        <taxon>Zoopagomycota</taxon>
        <taxon>Kickxellomycotina</taxon>
        <taxon>Kickxellomycetes</taxon>
        <taxon>Kickxellales</taxon>
        <taxon>Kickxellaceae</taxon>
        <taxon>Coemansia</taxon>
    </lineage>
</organism>
<keyword evidence="2" id="KW-1185">Reference proteome</keyword>
<comment type="caution">
    <text evidence="1">The sequence shown here is derived from an EMBL/GenBank/DDBJ whole genome shotgun (WGS) entry which is preliminary data.</text>
</comment>
<protein>
    <submittedName>
        <fullName evidence="1">RNA polymerase II holoenzyme cyclin-like subunit</fullName>
    </submittedName>
</protein>
<evidence type="ECO:0000313" key="1">
    <source>
        <dbReference type="EMBL" id="KAJ2762719.1"/>
    </source>
</evidence>
<dbReference type="EMBL" id="JANBUJ010002908">
    <property type="protein sequence ID" value="KAJ2762719.1"/>
    <property type="molecule type" value="Genomic_DNA"/>
</dbReference>